<dbReference type="AlphaFoldDB" id="A0A2J6WQC9"/>
<evidence type="ECO:0000256" key="7">
    <source>
        <dbReference type="ARBA" id="ARBA00035255"/>
    </source>
</evidence>
<evidence type="ECO:0000259" key="10">
    <source>
        <dbReference type="PROSITE" id="PS50881"/>
    </source>
</evidence>
<dbReference type="PANTHER" id="PTHR48277">
    <property type="entry name" value="MITOCHONDRIAL RIBOSOMAL PROTEIN S5"/>
    <property type="match status" value="1"/>
</dbReference>
<dbReference type="Gene3D" id="3.30.230.10">
    <property type="match status" value="1"/>
</dbReference>
<keyword evidence="6 8" id="KW-0687">Ribonucleoprotein</keyword>
<dbReference type="PROSITE" id="PS00585">
    <property type="entry name" value="RIBOSOMAL_S5"/>
    <property type="match status" value="1"/>
</dbReference>
<sequence>MNTGVSQLEDKVVHIGRVTKVVKGGRIFRFTAMVIVGDRNGSVGIGYGKAREVPDAIRKALEAAKKNLIKLPISKGTIPHEVIGKFGAAEIIMKPAAPGTGIISGGVTRSLFELAGVHDILAKSVRSRNPNNLILAVFDGFKKIRTLDKIAAYRGKDISEIIYRKEG</sequence>
<comment type="function">
    <text evidence="8">With S4 and S12 plays an important role in translational accuracy.</text>
</comment>
<feature type="domain" description="S5 DRBM" evidence="10">
    <location>
        <begin position="8"/>
        <end position="71"/>
    </location>
</feature>
<keyword evidence="4 8" id="KW-0694">RNA-binding</keyword>
<dbReference type="NCBIfam" id="TIGR01021">
    <property type="entry name" value="rpsE_bact"/>
    <property type="match status" value="1"/>
</dbReference>
<comment type="subunit">
    <text evidence="8">Part of the 30S ribosomal subunit. Contacts proteins S4 and S8.</text>
</comment>
<dbReference type="InterPro" id="IPR005324">
    <property type="entry name" value="Ribosomal_uS5_C"/>
</dbReference>
<dbReference type="SUPFAM" id="SSF54211">
    <property type="entry name" value="Ribosomal protein S5 domain 2-like"/>
    <property type="match status" value="1"/>
</dbReference>
<accession>A0A2J6WQC9</accession>
<evidence type="ECO:0000313" key="12">
    <source>
        <dbReference type="Proteomes" id="UP000242881"/>
    </source>
</evidence>
<dbReference type="GO" id="GO:0015935">
    <property type="term" value="C:small ribosomal subunit"/>
    <property type="evidence" value="ECO:0007669"/>
    <property type="project" value="InterPro"/>
</dbReference>
<evidence type="ECO:0000313" key="11">
    <source>
        <dbReference type="EMBL" id="PMP72588.1"/>
    </source>
</evidence>
<keyword evidence="3 8" id="KW-0699">rRNA-binding</keyword>
<dbReference type="GO" id="GO:0006412">
    <property type="term" value="P:translation"/>
    <property type="evidence" value="ECO:0007669"/>
    <property type="project" value="UniProtKB-UniRule"/>
</dbReference>
<dbReference type="Pfam" id="PF00333">
    <property type="entry name" value="Ribosomal_S5"/>
    <property type="match status" value="1"/>
</dbReference>
<comment type="function">
    <text evidence="1 8">Located at the back of the 30S subunit body where it stabilizes the conformation of the head with respect to the body.</text>
</comment>
<dbReference type="FunFam" id="3.30.160.20:FF:000001">
    <property type="entry name" value="30S ribosomal protein S5"/>
    <property type="match status" value="1"/>
</dbReference>
<dbReference type="PROSITE" id="PS50881">
    <property type="entry name" value="S5_DSRBD"/>
    <property type="match status" value="1"/>
</dbReference>
<dbReference type="InterPro" id="IPR018192">
    <property type="entry name" value="Ribosomal_uS5_N_CS"/>
</dbReference>
<evidence type="ECO:0000256" key="4">
    <source>
        <dbReference type="ARBA" id="ARBA00022884"/>
    </source>
</evidence>
<gene>
    <name evidence="8" type="primary">rpsE</name>
    <name evidence="11" type="ORF">C0187_01330</name>
</gene>
<dbReference type="RefSeq" id="WP_424606256.1">
    <property type="nucleotide sequence ID" value="NZ_JBNAVA010000014.1"/>
</dbReference>
<dbReference type="InterPro" id="IPR005712">
    <property type="entry name" value="Ribosomal_uS5_bac-type"/>
</dbReference>
<dbReference type="Proteomes" id="UP000242881">
    <property type="component" value="Unassembled WGS sequence"/>
</dbReference>
<dbReference type="GO" id="GO:0019843">
    <property type="term" value="F:rRNA binding"/>
    <property type="evidence" value="ECO:0007669"/>
    <property type="project" value="UniProtKB-UniRule"/>
</dbReference>
<evidence type="ECO:0000256" key="6">
    <source>
        <dbReference type="ARBA" id="ARBA00023274"/>
    </source>
</evidence>
<dbReference type="InterPro" id="IPR000851">
    <property type="entry name" value="Ribosomal_uS5"/>
</dbReference>
<dbReference type="HAMAP" id="MF_01307_B">
    <property type="entry name" value="Ribosomal_uS5_B"/>
    <property type="match status" value="1"/>
</dbReference>
<dbReference type="GO" id="GO:0003735">
    <property type="term" value="F:structural constituent of ribosome"/>
    <property type="evidence" value="ECO:0007669"/>
    <property type="project" value="UniProtKB-UniRule"/>
</dbReference>
<name>A0A2J6WQC9_9BACT</name>
<organism evidence="11 12">
    <name type="scientific">Calditerrivibrio nitroreducens</name>
    <dbReference type="NCBI Taxonomy" id="477976"/>
    <lineage>
        <taxon>Bacteria</taxon>
        <taxon>Pseudomonadati</taxon>
        <taxon>Deferribacterota</taxon>
        <taxon>Deferribacteres</taxon>
        <taxon>Deferribacterales</taxon>
        <taxon>Calditerrivibrionaceae</taxon>
    </lineage>
</organism>
<dbReference type="GO" id="GO:0042254">
    <property type="term" value="P:ribosome biogenesis"/>
    <property type="evidence" value="ECO:0007669"/>
    <property type="project" value="UniProtKB-ARBA"/>
</dbReference>
<evidence type="ECO:0000256" key="1">
    <source>
        <dbReference type="ARBA" id="ARBA00003093"/>
    </source>
</evidence>
<dbReference type="SUPFAM" id="SSF54768">
    <property type="entry name" value="dsRNA-binding domain-like"/>
    <property type="match status" value="1"/>
</dbReference>
<evidence type="ECO:0000256" key="9">
    <source>
        <dbReference type="RuleBase" id="RU003823"/>
    </source>
</evidence>
<protein>
    <recommendedName>
        <fullName evidence="7 8">Small ribosomal subunit protein uS5</fullName>
    </recommendedName>
</protein>
<evidence type="ECO:0000256" key="3">
    <source>
        <dbReference type="ARBA" id="ARBA00022730"/>
    </source>
</evidence>
<proteinExistence type="inferred from homology"/>
<keyword evidence="5 8" id="KW-0689">Ribosomal protein</keyword>
<dbReference type="GO" id="GO:0005737">
    <property type="term" value="C:cytoplasm"/>
    <property type="evidence" value="ECO:0007669"/>
    <property type="project" value="UniProtKB-ARBA"/>
</dbReference>
<evidence type="ECO:0000256" key="2">
    <source>
        <dbReference type="ARBA" id="ARBA00008945"/>
    </source>
</evidence>
<evidence type="ECO:0000256" key="5">
    <source>
        <dbReference type="ARBA" id="ARBA00022980"/>
    </source>
</evidence>
<dbReference type="FunFam" id="3.30.230.10:FF:000002">
    <property type="entry name" value="30S ribosomal protein S5"/>
    <property type="match status" value="1"/>
</dbReference>
<comment type="caution">
    <text evidence="11">The sequence shown here is derived from an EMBL/GenBank/DDBJ whole genome shotgun (WGS) entry which is preliminary data.</text>
</comment>
<dbReference type="Gene3D" id="3.30.160.20">
    <property type="match status" value="1"/>
</dbReference>
<dbReference type="PANTHER" id="PTHR48277:SF1">
    <property type="entry name" value="MITOCHONDRIAL RIBOSOMAL PROTEIN S5"/>
    <property type="match status" value="1"/>
</dbReference>
<evidence type="ECO:0000256" key="8">
    <source>
        <dbReference type="HAMAP-Rule" id="MF_01307"/>
    </source>
</evidence>
<dbReference type="InterPro" id="IPR020568">
    <property type="entry name" value="Ribosomal_Su5_D2-typ_SF"/>
</dbReference>
<dbReference type="InterPro" id="IPR013810">
    <property type="entry name" value="Ribosomal_uS5_N"/>
</dbReference>
<reference evidence="11 12" key="1">
    <citation type="submission" date="2018-01" db="EMBL/GenBank/DDBJ databases">
        <title>Metagenomic assembled genomes from two thermal pools in the Uzon Caldera, Kamchatka, Russia.</title>
        <authorList>
            <person name="Wilkins L."/>
            <person name="Ettinger C."/>
        </authorList>
    </citation>
    <scope>NUCLEOTIDE SEQUENCE [LARGE SCALE GENOMIC DNA]</scope>
    <source>
        <strain evidence="11">ZAV-05</strain>
    </source>
</reference>
<comment type="domain">
    <text evidence="8">The N-terminal domain interacts with the head of the 30S subunit; the C-terminal domain interacts with the body and contacts protein S4. The interaction surface between S4 and S5 is involved in control of translational fidelity.</text>
</comment>
<dbReference type="Pfam" id="PF03719">
    <property type="entry name" value="Ribosomal_S5_C"/>
    <property type="match status" value="1"/>
</dbReference>
<dbReference type="InterPro" id="IPR014721">
    <property type="entry name" value="Ribsml_uS5_D2-typ_fold_subgr"/>
</dbReference>
<dbReference type="EMBL" id="PNIN01000020">
    <property type="protein sequence ID" value="PMP72588.1"/>
    <property type="molecule type" value="Genomic_DNA"/>
</dbReference>
<comment type="similarity">
    <text evidence="2 8 9">Belongs to the universal ribosomal protein uS5 family.</text>
</comment>